<protein>
    <submittedName>
        <fullName evidence="4">Uncharacterized protein</fullName>
    </submittedName>
</protein>
<evidence type="ECO:0000313" key="5">
    <source>
        <dbReference type="Proteomes" id="UP001499978"/>
    </source>
</evidence>
<keyword evidence="2" id="KW-0472">Membrane</keyword>
<keyword evidence="2" id="KW-1133">Transmembrane helix</keyword>
<feature type="signal peptide" evidence="3">
    <location>
        <begin position="1"/>
        <end position="24"/>
    </location>
</feature>
<sequence length="356" mass="36636">MWRTRLACAATAAATLVLPTPAPAAAAARADNVRVQIVDAPTTVTAGRAGAAITATAVRRGLFPLGCQRVRWALSGDAVGVDVDDLRITREENGKRLDVDLRRRGDRIQAVDTEFDEGALCMGRNVTGTYVVGAVGGAAAGRVRFTMTALSAQGRILDSAAVTVGVRARQAPPTTPPPTGSPDPTPTDTPDPEPTDTGDIDDALPDGPEVSLPAPVGDATNATPASSSLPTLGFGAGALLLLVGLALLLNLYYRRQFGPGGVRGRHGRPPAAANMIMVVLGRLRERLGPWQERLGVAAGLPRPGARPGAGGPAGAGADALAALPSQVTDALAAAGDWITRTADQLNGRLVRRPRRH</sequence>
<keyword evidence="2" id="KW-0812">Transmembrane</keyword>
<comment type="caution">
    <text evidence="4">The sequence shown here is derived from an EMBL/GenBank/DDBJ whole genome shotgun (WGS) entry which is preliminary data.</text>
</comment>
<keyword evidence="3" id="KW-0732">Signal</keyword>
<organism evidence="4 5">
    <name type="scientific">Pilimelia columellifera subsp. columellifera</name>
    <dbReference type="NCBI Taxonomy" id="706583"/>
    <lineage>
        <taxon>Bacteria</taxon>
        <taxon>Bacillati</taxon>
        <taxon>Actinomycetota</taxon>
        <taxon>Actinomycetes</taxon>
        <taxon>Micromonosporales</taxon>
        <taxon>Micromonosporaceae</taxon>
        <taxon>Pilimelia</taxon>
    </lineage>
</organism>
<reference evidence="5" key="1">
    <citation type="journal article" date="2019" name="Int. J. Syst. Evol. Microbiol.">
        <title>The Global Catalogue of Microorganisms (GCM) 10K type strain sequencing project: providing services to taxonomists for standard genome sequencing and annotation.</title>
        <authorList>
            <consortium name="The Broad Institute Genomics Platform"/>
            <consortium name="The Broad Institute Genome Sequencing Center for Infectious Disease"/>
            <person name="Wu L."/>
            <person name="Ma J."/>
        </authorList>
    </citation>
    <scope>NUCLEOTIDE SEQUENCE [LARGE SCALE GENOMIC DNA]</scope>
    <source>
        <strain evidence="5">JCM 3367</strain>
    </source>
</reference>
<proteinExistence type="predicted"/>
<evidence type="ECO:0000313" key="4">
    <source>
        <dbReference type="EMBL" id="GAA2526950.1"/>
    </source>
</evidence>
<feature type="compositionally biased region" description="Acidic residues" evidence="1">
    <location>
        <begin position="190"/>
        <end position="204"/>
    </location>
</feature>
<accession>A0ABP6AXI2</accession>
<feature type="compositionally biased region" description="Pro residues" evidence="1">
    <location>
        <begin position="173"/>
        <end position="189"/>
    </location>
</feature>
<evidence type="ECO:0000256" key="3">
    <source>
        <dbReference type="SAM" id="SignalP"/>
    </source>
</evidence>
<evidence type="ECO:0000256" key="2">
    <source>
        <dbReference type="SAM" id="Phobius"/>
    </source>
</evidence>
<feature type="transmembrane region" description="Helical" evidence="2">
    <location>
        <begin position="232"/>
        <end position="253"/>
    </location>
</feature>
<feature type="chain" id="PRO_5046418181" evidence="3">
    <location>
        <begin position="25"/>
        <end position="356"/>
    </location>
</feature>
<dbReference type="RefSeq" id="WP_344172954.1">
    <property type="nucleotide sequence ID" value="NZ_BAAARY010000013.1"/>
</dbReference>
<dbReference type="Proteomes" id="UP001499978">
    <property type="component" value="Unassembled WGS sequence"/>
</dbReference>
<keyword evidence="5" id="KW-1185">Reference proteome</keyword>
<feature type="region of interest" description="Disordered" evidence="1">
    <location>
        <begin position="168"/>
        <end position="223"/>
    </location>
</feature>
<dbReference type="EMBL" id="BAAARY010000013">
    <property type="protein sequence ID" value="GAA2526950.1"/>
    <property type="molecule type" value="Genomic_DNA"/>
</dbReference>
<evidence type="ECO:0000256" key="1">
    <source>
        <dbReference type="SAM" id="MobiDB-lite"/>
    </source>
</evidence>
<gene>
    <name evidence="4" type="ORF">GCM10010201_27200</name>
</gene>
<name>A0ABP6AXI2_9ACTN</name>